<dbReference type="PROSITE" id="PS01071">
    <property type="entry name" value="GRPE"/>
    <property type="match status" value="1"/>
</dbReference>
<organism evidence="7 8">
    <name type="scientific">Nitritalea halalkaliphila LW7</name>
    <dbReference type="NCBI Taxonomy" id="1189621"/>
    <lineage>
        <taxon>Bacteria</taxon>
        <taxon>Pseudomonadati</taxon>
        <taxon>Bacteroidota</taxon>
        <taxon>Cytophagia</taxon>
        <taxon>Cytophagales</taxon>
        <taxon>Cyclobacteriaceae</taxon>
        <taxon>Nitritalea</taxon>
    </lineage>
</organism>
<dbReference type="OrthoDB" id="9812586at2"/>
<dbReference type="PATRIC" id="fig|1189621.3.peg.453"/>
<dbReference type="PRINTS" id="PR00773">
    <property type="entry name" value="GRPEPROTEIN"/>
</dbReference>
<dbReference type="RefSeq" id="WP_009053363.1">
    <property type="nucleotide sequence ID" value="NZ_AJYA01000002.1"/>
</dbReference>
<protein>
    <recommendedName>
        <fullName evidence="3 4">Protein GrpE</fullName>
    </recommendedName>
    <alternativeName>
        <fullName evidence="3">HSP-70 cofactor</fullName>
    </alternativeName>
</protein>
<dbReference type="EMBL" id="AJYA01000002">
    <property type="protein sequence ID" value="EIM78814.1"/>
    <property type="molecule type" value="Genomic_DNA"/>
</dbReference>
<dbReference type="GO" id="GO:0042803">
    <property type="term" value="F:protein homodimerization activity"/>
    <property type="evidence" value="ECO:0007669"/>
    <property type="project" value="InterPro"/>
</dbReference>
<dbReference type="STRING" id="1189621.A3SI_02166"/>
<name>I5CAG2_9BACT</name>
<dbReference type="AlphaFoldDB" id="I5CAG2"/>
<evidence type="ECO:0000313" key="7">
    <source>
        <dbReference type="EMBL" id="EIM78814.1"/>
    </source>
</evidence>
<keyword evidence="2 3" id="KW-0143">Chaperone</keyword>
<evidence type="ECO:0000256" key="5">
    <source>
        <dbReference type="RuleBase" id="RU004478"/>
    </source>
</evidence>
<dbReference type="InterPro" id="IPR013805">
    <property type="entry name" value="GrpE_CC"/>
</dbReference>
<dbReference type="SUPFAM" id="SSF58014">
    <property type="entry name" value="Coiled-coil domain of nucleotide exchange factor GrpE"/>
    <property type="match status" value="1"/>
</dbReference>
<keyword evidence="3" id="KW-0963">Cytoplasm</keyword>
<dbReference type="PANTHER" id="PTHR21237:SF23">
    <property type="entry name" value="GRPE PROTEIN HOMOLOG, MITOCHONDRIAL"/>
    <property type="match status" value="1"/>
</dbReference>
<dbReference type="GO" id="GO:0051082">
    <property type="term" value="F:unfolded protein binding"/>
    <property type="evidence" value="ECO:0007669"/>
    <property type="project" value="TreeGrafter"/>
</dbReference>
<proteinExistence type="inferred from homology"/>
<dbReference type="HAMAP" id="MF_01151">
    <property type="entry name" value="GrpE"/>
    <property type="match status" value="1"/>
</dbReference>
<dbReference type="PANTHER" id="PTHR21237">
    <property type="entry name" value="GRPE PROTEIN"/>
    <property type="match status" value="1"/>
</dbReference>
<reference evidence="7 8" key="1">
    <citation type="submission" date="2012-05" db="EMBL/GenBank/DDBJ databases">
        <title>Genome sequence of Nitritalea halalkaliphila LW7.</title>
        <authorList>
            <person name="Jangir P.K."/>
            <person name="Singh A."/>
            <person name="Shivaji S."/>
            <person name="Sharma R."/>
        </authorList>
    </citation>
    <scope>NUCLEOTIDE SEQUENCE [LARGE SCALE GENOMIC DNA]</scope>
    <source>
        <strain evidence="7 8">LW7</strain>
    </source>
</reference>
<dbReference type="GO" id="GO:0051087">
    <property type="term" value="F:protein-folding chaperone binding"/>
    <property type="evidence" value="ECO:0007669"/>
    <property type="project" value="InterPro"/>
</dbReference>
<gene>
    <name evidence="3" type="primary">grpE</name>
    <name evidence="7" type="ORF">A3SI_02166</name>
</gene>
<feature type="compositionally biased region" description="Low complexity" evidence="6">
    <location>
        <begin position="18"/>
        <end position="46"/>
    </location>
</feature>
<evidence type="ECO:0000256" key="3">
    <source>
        <dbReference type="HAMAP-Rule" id="MF_01151"/>
    </source>
</evidence>
<dbReference type="GO" id="GO:0005737">
    <property type="term" value="C:cytoplasm"/>
    <property type="evidence" value="ECO:0007669"/>
    <property type="project" value="UniProtKB-SubCell"/>
</dbReference>
<evidence type="ECO:0000256" key="2">
    <source>
        <dbReference type="ARBA" id="ARBA00023186"/>
    </source>
</evidence>
<feature type="region of interest" description="Disordered" evidence="6">
    <location>
        <begin position="1"/>
        <end position="51"/>
    </location>
</feature>
<dbReference type="Proteomes" id="UP000005551">
    <property type="component" value="Unassembled WGS sequence"/>
</dbReference>
<feature type="compositionally biased region" description="Basic and acidic residues" evidence="6">
    <location>
        <begin position="1"/>
        <end position="11"/>
    </location>
</feature>
<evidence type="ECO:0000256" key="4">
    <source>
        <dbReference type="RuleBase" id="RU000639"/>
    </source>
</evidence>
<dbReference type="GO" id="GO:0000774">
    <property type="term" value="F:adenyl-nucleotide exchange factor activity"/>
    <property type="evidence" value="ECO:0007669"/>
    <property type="project" value="InterPro"/>
</dbReference>
<comment type="subcellular location">
    <subcellularLocation>
        <location evidence="3">Cytoplasm</location>
    </subcellularLocation>
</comment>
<dbReference type="Gene3D" id="3.90.20.20">
    <property type="match status" value="1"/>
</dbReference>
<comment type="similarity">
    <text evidence="1 3 5">Belongs to the GrpE family.</text>
</comment>
<evidence type="ECO:0000313" key="8">
    <source>
        <dbReference type="Proteomes" id="UP000005551"/>
    </source>
</evidence>
<comment type="subunit">
    <text evidence="3">Homodimer.</text>
</comment>
<keyword evidence="3 4" id="KW-0346">Stress response</keyword>
<comment type="caution">
    <text evidence="7">The sequence shown here is derived from an EMBL/GenBank/DDBJ whole genome shotgun (WGS) entry which is preliminary data.</text>
</comment>
<dbReference type="GO" id="GO:0006457">
    <property type="term" value="P:protein folding"/>
    <property type="evidence" value="ECO:0007669"/>
    <property type="project" value="InterPro"/>
</dbReference>
<dbReference type="SUPFAM" id="SSF51064">
    <property type="entry name" value="Head domain of nucleotide exchange factor GrpE"/>
    <property type="match status" value="1"/>
</dbReference>
<comment type="function">
    <text evidence="3 4">Participates actively in the response to hyperosmotic and heat shock by preventing the aggregation of stress-denatured proteins, in association with DnaK and GrpE. It is the nucleotide exchange factor for DnaK and may function as a thermosensor. Unfolded proteins bind initially to DnaJ; upon interaction with the DnaJ-bound protein, DnaK hydrolyzes its bound ATP, resulting in the formation of a stable complex. GrpE releases ADP from DnaK; ATP binding to DnaK triggers the release of the substrate protein, thus completing the reaction cycle. Several rounds of ATP-dependent interactions between DnaJ, DnaK and GrpE are required for fully efficient folding.</text>
</comment>
<dbReference type="Pfam" id="PF01025">
    <property type="entry name" value="GrpE"/>
    <property type="match status" value="1"/>
</dbReference>
<evidence type="ECO:0000256" key="1">
    <source>
        <dbReference type="ARBA" id="ARBA00009054"/>
    </source>
</evidence>
<accession>I5CAG2</accession>
<evidence type="ECO:0000256" key="6">
    <source>
        <dbReference type="SAM" id="MobiDB-lite"/>
    </source>
</evidence>
<dbReference type="CDD" id="cd00446">
    <property type="entry name" value="GrpE"/>
    <property type="match status" value="1"/>
</dbReference>
<dbReference type="InterPro" id="IPR000740">
    <property type="entry name" value="GrpE"/>
</dbReference>
<keyword evidence="8" id="KW-1185">Reference proteome</keyword>
<dbReference type="Gene3D" id="2.30.22.10">
    <property type="entry name" value="Head domain of nucleotide exchange factor GrpE"/>
    <property type="match status" value="1"/>
</dbReference>
<dbReference type="InterPro" id="IPR009012">
    <property type="entry name" value="GrpE_head"/>
</dbReference>
<sequence>MAEKEHDKSTLQEEELEQQIADEQQAADEAAATESTTSAAPETDTPVSEEAQVYKDKYLRLYSEFDNYRRRTAKERLDLIKTASEEVLKAVIPVLDDFERAAKAHAAETDAEKVRDGNQIVVQKLMKTLEQKGLKPMEDAVGKPFDADFQEAITQIPAPSEELKGKVVDVVEKGYMLGDRVVRYAKVVIGA</sequence>